<dbReference type="PANTHER" id="PTHR45138">
    <property type="entry name" value="REGULATORY COMPONENTS OF SENSORY TRANSDUCTION SYSTEM"/>
    <property type="match status" value="1"/>
</dbReference>
<dbReference type="InterPro" id="IPR050469">
    <property type="entry name" value="Diguanylate_Cyclase"/>
</dbReference>
<dbReference type="SUPFAM" id="SSF55073">
    <property type="entry name" value="Nucleotide cyclase"/>
    <property type="match status" value="1"/>
</dbReference>
<dbReference type="GO" id="GO:0016020">
    <property type="term" value="C:membrane"/>
    <property type="evidence" value="ECO:0007669"/>
    <property type="project" value="InterPro"/>
</dbReference>
<dbReference type="PROSITE" id="PS50885">
    <property type="entry name" value="HAMP"/>
    <property type="match status" value="1"/>
</dbReference>
<keyword evidence="3" id="KW-0472">Membrane</keyword>
<feature type="domain" description="HAMP" evidence="4">
    <location>
        <begin position="339"/>
        <end position="392"/>
    </location>
</feature>
<reference evidence="6 7" key="1">
    <citation type="submission" date="2020-05" db="EMBL/GenBank/DDBJ databases">
        <title>Complete genome sequencing of Campylobacter and Arcobacter type strains.</title>
        <authorList>
            <person name="Miller W.G."/>
            <person name="Yee E."/>
        </authorList>
    </citation>
    <scope>NUCLEOTIDE SEQUENCE [LARGE SCALE GENOMIC DNA]</scope>
    <source>
        <strain evidence="6 7">LMG 21996</strain>
    </source>
</reference>
<sequence length="579" mass="67073">MLNFLKSRFSLRGTVLSLFFVIALFLISVVGIQLFYFSKKISLEIVDLKLHGLTQNISNAIQNDENSNFDTINMLSLMNDKASNLDLYVNVLKSHPYIYGIYSGYEDGSFFQVINLNAHESLKSFYNAKEEDRWLKIEIQKNSKNKKEIVLLDKDLNVNSTKIEETNFVPKQRPWYKDALVSNSPIKTDPYKFYSVESMGFTYAKKFNGNNVIALDLLSNYFGHISTDHIENNYMDLFLFNEDGLVIYSLNNNLSIFNEFYKLNKNFDKFHEAQIIKLNEKKYIVQINKIKSDYEYSYIAIFCEYDKTINNYGNQSLSLIFIFGLTTLVIFPIIILFSNMIINPIYELVSQINKIKDRRYEGIVDIKASTLEVNLLSTAFSQMAKSIHKYQNYLEKIVEERTKELKKKNDELEKLSITDKLTNLYNRTKLDEVLNAEFNRSKRYDLNFSVIMLDIDFFKKVNDNFGHQVGDDVLIEVSRIVKSYIRITDTLGRWGGEEFLIICSNTDAKGAKILASNINQAVKIHKFSSYPNKLTVSLGVATYYNNLVKPEDIISKADKALYEAKNSGRDKVVVFNNYL</sequence>
<dbReference type="Pfam" id="PF00990">
    <property type="entry name" value="GGDEF"/>
    <property type="match status" value="1"/>
</dbReference>
<dbReference type="RefSeq" id="WP_034218768.1">
    <property type="nucleotide sequence ID" value="NZ_CP054051.1"/>
</dbReference>
<dbReference type="EMBL" id="CP054051">
    <property type="protein sequence ID" value="QKJ26032.1"/>
    <property type="molecule type" value="Genomic_DNA"/>
</dbReference>
<evidence type="ECO:0000313" key="6">
    <source>
        <dbReference type="EMBL" id="QKJ26032.1"/>
    </source>
</evidence>
<feature type="transmembrane region" description="Helical" evidence="3">
    <location>
        <begin position="317"/>
        <end position="342"/>
    </location>
</feature>
<proteinExistence type="predicted"/>
<dbReference type="Gene3D" id="3.30.70.270">
    <property type="match status" value="1"/>
</dbReference>
<dbReference type="Gene3D" id="6.10.340.10">
    <property type="match status" value="1"/>
</dbReference>
<organism evidence="6 7">
    <name type="scientific">Aliarcobacter cibarius</name>
    <dbReference type="NCBI Taxonomy" id="255507"/>
    <lineage>
        <taxon>Bacteria</taxon>
        <taxon>Pseudomonadati</taxon>
        <taxon>Campylobacterota</taxon>
        <taxon>Epsilonproteobacteria</taxon>
        <taxon>Campylobacterales</taxon>
        <taxon>Arcobacteraceae</taxon>
        <taxon>Aliarcobacter</taxon>
    </lineage>
</organism>
<comment type="catalytic activity">
    <reaction evidence="2">
        <text>2 GTP = 3',3'-c-di-GMP + 2 diphosphate</text>
        <dbReference type="Rhea" id="RHEA:24898"/>
        <dbReference type="ChEBI" id="CHEBI:33019"/>
        <dbReference type="ChEBI" id="CHEBI:37565"/>
        <dbReference type="ChEBI" id="CHEBI:58805"/>
        <dbReference type="EC" id="2.7.7.65"/>
    </reaction>
</comment>
<evidence type="ECO:0000259" key="5">
    <source>
        <dbReference type="PROSITE" id="PS50887"/>
    </source>
</evidence>
<gene>
    <name evidence="6" type="ORF">ACBT_0030</name>
</gene>
<dbReference type="GO" id="GO:0052621">
    <property type="term" value="F:diguanylate cyclase activity"/>
    <property type="evidence" value="ECO:0007669"/>
    <property type="project" value="UniProtKB-EC"/>
</dbReference>
<dbReference type="InterPro" id="IPR029787">
    <property type="entry name" value="Nucleotide_cyclase"/>
</dbReference>
<evidence type="ECO:0000259" key="4">
    <source>
        <dbReference type="PROSITE" id="PS50885"/>
    </source>
</evidence>
<name>A0A7L5JLI5_9BACT</name>
<dbReference type="InterPro" id="IPR000160">
    <property type="entry name" value="GGDEF_dom"/>
</dbReference>
<keyword evidence="3" id="KW-0812">Transmembrane</keyword>
<dbReference type="GO" id="GO:0007165">
    <property type="term" value="P:signal transduction"/>
    <property type="evidence" value="ECO:0007669"/>
    <property type="project" value="InterPro"/>
</dbReference>
<evidence type="ECO:0000256" key="3">
    <source>
        <dbReference type="SAM" id="Phobius"/>
    </source>
</evidence>
<dbReference type="PANTHER" id="PTHR45138:SF9">
    <property type="entry name" value="DIGUANYLATE CYCLASE DGCM-RELATED"/>
    <property type="match status" value="1"/>
</dbReference>
<dbReference type="AlphaFoldDB" id="A0A7L5JLI5"/>
<dbReference type="SMART" id="SM00267">
    <property type="entry name" value="GGDEF"/>
    <property type="match status" value="1"/>
</dbReference>
<dbReference type="Gene3D" id="3.30.450.20">
    <property type="entry name" value="PAS domain"/>
    <property type="match status" value="1"/>
</dbReference>
<feature type="transmembrane region" description="Helical" evidence="3">
    <location>
        <begin position="15"/>
        <end position="37"/>
    </location>
</feature>
<evidence type="ECO:0000256" key="2">
    <source>
        <dbReference type="ARBA" id="ARBA00034247"/>
    </source>
</evidence>
<dbReference type="CDD" id="cd01949">
    <property type="entry name" value="GGDEF"/>
    <property type="match status" value="1"/>
</dbReference>
<protein>
    <recommendedName>
        <fullName evidence="1">diguanylate cyclase</fullName>
        <ecNumber evidence="1">2.7.7.65</ecNumber>
    </recommendedName>
</protein>
<dbReference type="KEGG" id="acib:ACBT_0030"/>
<feature type="domain" description="GGDEF" evidence="5">
    <location>
        <begin position="446"/>
        <end position="577"/>
    </location>
</feature>
<evidence type="ECO:0000313" key="7">
    <source>
        <dbReference type="Proteomes" id="UP000509513"/>
    </source>
</evidence>
<keyword evidence="3" id="KW-1133">Transmembrane helix</keyword>
<dbReference type="Proteomes" id="UP000509513">
    <property type="component" value="Chromosome"/>
</dbReference>
<dbReference type="InterPro" id="IPR003660">
    <property type="entry name" value="HAMP_dom"/>
</dbReference>
<dbReference type="InterPro" id="IPR043128">
    <property type="entry name" value="Rev_trsase/Diguanyl_cyclase"/>
</dbReference>
<dbReference type="EC" id="2.7.7.65" evidence="1"/>
<dbReference type="PROSITE" id="PS50887">
    <property type="entry name" value="GGDEF"/>
    <property type="match status" value="1"/>
</dbReference>
<dbReference type="FunFam" id="3.30.70.270:FF:000001">
    <property type="entry name" value="Diguanylate cyclase domain protein"/>
    <property type="match status" value="1"/>
</dbReference>
<accession>A0A7L5JLI5</accession>
<dbReference type="NCBIfam" id="TIGR00254">
    <property type="entry name" value="GGDEF"/>
    <property type="match status" value="1"/>
</dbReference>
<evidence type="ECO:0000256" key="1">
    <source>
        <dbReference type="ARBA" id="ARBA00012528"/>
    </source>
</evidence>